<evidence type="ECO:0000313" key="3">
    <source>
        <dbReference type="Proteomes" id="UP000585614"/>
    </source>
</evidence>
<evidence type="ECO:0000256" key="1">
    <source>
        <dbReference type="SAM" id="Phobius"/>
    </source>
</evidence>
<keyword evidence="1" id="KW-1133">Transmembrane helix</keyword>
<reference evidence="2 3" key="1">
    <citation type="journal article" date="2020" name="Nature">
        <title>Six reference-quality genomes reveal evolution of bat adaptations.</title>
        <authorList>
            <person name="Jebb D."/>
            <person name="Huang Z."/>
            <person name="Pippel M."/>
            <person name="Hughes G.M."/>
            <person name="Lavrichenko K."/>
            <person name="Devanna P."/>
            <person name="Winkler S."/>
            <person name="Jermiin L.S."/>
            <person name="Skirmuntt E.C."/>
            <person name="Katzourakis A."/>
            <person name="Burkitt-Gray L."/>
            <person name="Ray D.A."/>
            <person name="Sullivan K.A.M."/>
            <person name="Roscito J.G."/>
            <person name="Kirilenko B.M."/>
            <person name="Davalos L.M."/>
            <person name="Corthals A.P."/>
            <person name="Power M.L."/>
            <person name="Jones G."/>
            <person name="Ransome R.D."/>
            <person name="Dechmann D.K.N."/>
            <person name="Locatelli A.G."/>
            <person name="Puechmaille S.J."/>
            <person name="Fedrigo O."/>
            <person name="Jarvis E.D."/>
            <person name="Hiller M."/>
            <person name="Vernes S.C."/>
            <person name="Myers E.W."/>
            <person name="Teeling E.C."/>
        </authorList>
    </citation>
    <scope>NUCLEOTIDE SEQUENCE [LARGE SCALE GENOMIC DNA]</scope>
    <source>
        <strain evidence="2">MRhiFer1</strain>
        <tissue evidence="2">Lung</tissue>
    </source>
</reference>
<accession>A0A7J7UX68</accession>
<proteinExistence type="predicted"/>
<gene>
    <name evidence="2" type="ORF">mRhiFer1_008516</name>
</gene>
<evidence type="ECO:0000313" key="2">
    <source>
        <dbReference type="EMBL" id="KAF6317463.1"/>
    </source>
</evidence>
<comment type="caution">
    <text evidence="2">The sequence shown here is derived from an EMBL/GenBank/DDBJ whole genome shotgun (WGS) entry which is preliminary data.</text>
</comment>
<keyword evidence="1" id="KW-0472">Membrane</keyword>
<sequence length="126" mass="13737">MKTSKGYEAGCGAPCEDKMRLLREQEASSSPGFSKPLGSPGRDFALGLPAALIFFLAHIAGVVMSEGRRPSCPDVWADDERLSVPTWIFPGLHVSSDPSVPTSRTILICTSWHLFLSSVMCVWWVP</sequence>
<name>A0A7J7UX68_RHIFE</name>
<dbReference type="AlphaFoldDB" id="A0A7J7UX68"/>
<keyword evidence="1" id="KW-0812">Transmembrane</keyword>
<dbReference type="Proteomes" id="UP000585614">
    <property type="component" value="Unassembled WGS sequence"/>
</dbReference>
<dbReference type="EMBL" id="JACAGC010000015">
    <property type="protein sequence ID" value="KAF6317463.1"/>
    <property type="molecule type" value="Genomic_DNA"/>
</dbReference>
<organism evidence="2 3">
    <name type="scientific">Rhinolophus ferrumequinum</name>
    <name type="common">Greater horseshoe bat</name>
    <dbReference type="NCBI Taxonomy" id="59479"/>
    <lineage>
        <taxon>Eukaryota</taxon>
        <taxon>Metazoa</taxon>
        <taxon>Chordata</taxon>
        <taxon>Craniata</taxon>
        <taxon>Vertebrata</taxon>
        <taxon>Euteleostomi</taxon>
        <taxon>Mammalia</taxon>
        <taxon>Eutheria</taxon>
        <taxon>Laurasiatheria</taxon>
        <taxon>Chiroptera</taxon>
        <taxon>Yinpterochiroptera</taxon>
        <taxon>Rhinolophoidea</taxon>
        <taxon>Rhinolophidae</taxon>
        <taxon>Rhinolophinae</taxon>
        <taxon>Rhinolophus</taxon>
    </lineage>
</organism>
<feature type="transmembrane region" description="Helical" evidence="1">
    <location>
        <begin position="44"/>
        <end position="64"/>
    </location>
</feature>
<protein>
    <submittedName>
        <fullName evidence="2">Uncharacterized protein</fullName>
    </submittedName>
</protein>